<name>A0ABR5A222_9BACL</name>
<dbReference type="InterPro" id="IPR003736">
    <property type="entry name" value="PAAI_dom"/>
</dbReference>
<feature type="domain" description="Thioesterase" evidence="2">
    <location>
        <begin position="52"/>
        <end position="126"/>
    </location>
</feature>
<dbReference type="EMBL" id="JXAL01000007">
    <property type="protein sequence ID" value="KIL36526.1"/>
    <property type="molecule type" value="Genomic_DNA"/>
</dbReference>
<dbReference type="InterPro" id="IPR006683">
    <property type="entry name" value="Thioestr_dom"/>
</dbReference>
<dbReference type="EMBL" id="JXAL01000024">
    <property type="protein sequence ID" value="KIL35117.1"/>
    <property type="molecule type" value="Genomic_DNA"/>
</dbReference>
<sequence length="140" mass="15210">MDTQELQQGFEDLIERAKRTFWGYLGCELVEIERNKVTVALDVKEHHLNPLGILHGGVHCGVLDSAMGIAAMVARPNENLVTSNLNIHFTSPVGVGRVSAVAEIVHVSGKMVTAQGTLTDENNNICAMATASFRVIDKKK</sequence>
<evidence type="ECO:0000313" key="3">
    <source>
        <dbReference type="EMBL" id="KIL35117.1"/>
    </source>
</evidence>
<dbReference type="InterPro" id="IPR029069">
    <property type="entry name" value="HotDog_dom_sf"/>
</dbReference>
<reference evidence="3 5" key="1">
    <citation type="submission" date="2014-12" db="EMBL/GenBank/DDBJ databases">
        <title>Draft genome sequence of Cohnella kolymensis strain B-2846.</title>
        <authorList>
            <person name="Karlyshev A.V."/>
            <person name="Kudryashova E.B."/>
        </authorList>
    </citation>
    <scope>NUCLEOTIDE SEQUENCE [LARGE SCALE GENOMIC DNA]</scope>
    <source>
        <strain evidence="3 5">VKM B-2846</strain>
    </source>
</reference>
<dbReference type="Pfam" id="PF03061">
    <property type="entry name" value="4HBT"/>
    <property type="match status" value="1"/>
</dbReference>
<keyword evidence="5" id="KW-1185">Reference proteome</keyword>
<dbReference type="PANTHER" id="PTHR43240">
    <property type="entry name" value="1,4-DIHYDROXY-2-NAPHTHOYL-COA THIOESTERASE 1"/>
    <property type="match status" value="1"/>
</dbReference>
<dbReference type="PANTHER" id="PTHR43240:SF1">
    <property type="entry name" value="BLR5584 PROTEIN"/>
    <property type="match status" value="1"/>
</dbReference>
<keyword evidence="1" id="KW-0378">Hydrolase</keyword>
<evidence type="ECO:0000313" key="4">
    <source>
        <dbReference type="EMBL" id="KIL36526.1"/>
    </source>
</evidence>
<comment type="caution">
    <text evidence="3">The sequence shown here is derived from an EMBL/GenBank/DDBJ whole genome shotgun (WGS) entry which is preliminary data.</text>
</comment>
<proteinExistence type="predicted"/>
<protein>
    <recommendedName>
        <fullName evidence="2">Thioesterase domain-containing protein</fullName>
    </recommendedName>
</protein>
<dbReference type="CDD" id="cd03443">
    <property type="entry name" value="PaaI_thioesterase"/>
    <property type="match status" value="1"/>
</dbReference>
<evidence type="ECO:0000256" key="1">
    <source>
        <dbReference type="ARBA" id="ARBA00022801"/>
    </source>
</evidence>
<dbReference type="Gene3D" id="3.10.129.10">
    <property type="entry name" value="Hotdog Thioesterase"/>
    <property type="match status" value="1"/>
</dbReference>
<dbReference type="RefSeq" id="WP_041061535.1">
    <property type="nucleotide sequence ID" value="NZ_JXAL01000007.1"/>
</dbReference>
<dbReference type="SUPFAM" id="SSF54637">
    <property type="entry name" value="Thioesterase/thiol ester dehydrase-isomerase"/>
    <property type="match status" value="1"/>
</dbReference>
<accession>A0ABR5A222</accession>
<dbReference type="Proteomes" id="UP000054526">
    <property type="component" value="Unassembled WGS sequence"/>
</dbReference>
<evidence type="ECO:0000259" key="2">
    <source>
        <dbReference type="Pfam" id="PF03061"/>
    </source>
</evidence>
<organism evidence="3 5">
    <name type="scientific">Cohnella kolymensis</name>
    <dbReference type="NCBI Taxonomy" id="1590652"/>
    <lineage>
        <taxon>Bacteria</taxon>
        <taxon>Bacillati</taxon>
        <taxon>Bacillota</taxon>
        <taxon>Bacilli</taxon>
        <taxon>Bacillales</taxon>
        <taxon>Paenibacillaceae</taxon>
        <taxon>Cohnella</taxon>
    </lineage>
</organism>
<dbReference type="NCBIfam" id="TIGR00369">
    <property type="entry name" value="unchar_dom_1"/>
    <property type="match status" value="1"/>
</dbReference>
<evidence type="ECO:0000313" key="5">
    <source>
        <dbReference type="Proteomes" id="UP000054526"/>
    </source>
</evidence>
<gene>
    <name evidence="4" type="ORF">SD71_07110</name>
    <name evidence="3" type="ORF">SD71_15855</name>
</gene>